<protein>
    <recommendedName>
        <fullName evidence="12">Protease HtpX homolog</fullName>
        <ecNumber evidence="12">3.4.24.-</ecNumber>
    </recommendedName>
</protein>
<keyword evidence="11 12" id="KW-0472">Membrane</keyword>
<feature type="transmembrane region" description="Helical" evidence="12">
    <location>
        <begin position="37"/>
        <end position="60"/>
    </location>
</feature>
<keyword evidence="10 12" id="KW-0482">Metalloprotease</keyword>
<dbReference type="Pfam" id="PF01435">
    <property type="entry name" value="Peptidase_M48"/>
    <property type="match status" value="1"/>
</dbReference>
<dbReference type="EC" id="3.4.24.-" evidence="12"/>
<dbReference type="EMBL" id="LS423452">
    <property type="protein sequence ID" value="SPS06474.1"/>
    <property type="molecule type" value="Genomic_DNA"/>
</dbReference>
<dbReference type="PANTHER" id="PTHR43221:SF1">
    <property type="entry name" value="PROTEASE HTPX"/>
    <property type="match status" value="1"/>
</dbReference>
<keyword evidence="7 12" id="KW-0378">Hydrolase</keyword>
<dbReference type="NCBIfam" id="NF003965">
    <property type="entry name" value="PRK05457.1"/>
    <property type="match status" value="1"/>
</dbReference>
<keyword evidence="5 12" id="KW-0812">Transmembrane</keyword>
<evidence type="ECO:0000256" key="8">
    <source>
        <dbReference type="ARBA" id="ARBA00022833"/>
    </source>
</evidence>
<dbReference type="GO" id="GO:0004222">
    <property type="term" value="F:metalloendopeptidase activity"/>
    <property type="evidence" value="ECO:0007669"/>
    <property type="project" value="UniProtKB-UniRule"/>
</dbReference>
<sequence>MKRIFLFVLTNLAVIFVISITLRLLGVDKVLDESGSINFNALLVMSAVMGFAGSIISLFLSKWSAKRMVGAQIITSPIDPTERWLVDTVSRQAQAAGIGMPEVAIYDAPDVNAFATGWNRNNALVAVSTGLLHGMNRDEVEAVLAHEISHVANGDMVTLALIQGVVNTFVIFFSRIIGHLVDRLVFKTEREYGPAYWVTSMVAQMVLGILASVIVMWFSRQREFRADAGGASLAGKNKMVAALEKLARNRDQSALPEQMAAFGISGGGRIASLFSTHPSLEQRIEALRKGG</sequence>
<evidence type="ECO:0000256" key="11">
    <source>
        <dbReference type="ARBA" id="ARBA00023136"/>
    </source>
</evidence>
<feature type="binding site" evidence="12">
    <location>
        <position position="150"/>
    </location>
    <ligand>
        <name>Zn(2+)</name>
        <dbReference type="ChEBI" id="CHEBI:29105"/>
        <note>catalytic</note>
    </ligand>
</feature>
<accession>A0A2X0RFG2</accession>
<evidence type="ECO:0000256" key="5">
    <source>
        <dbReference type="ARBA" id="ARBA00022692"/>
    </source>
</evidence>
<comment type="similarity">
    <text evidence="2 12">Belongs to the peptidase M48B family.</text>
</comment>
<gene>
    <name evidence="12 14" type="primary">htpX</name>
    <name evidence="14" type="ORF">NITFAB_2067</name>
</gene>
<dbReference type="HAMAP" id="MF_00188">
    <property type="entry name" value="Pept_M48_protease_HtpX"/>
    <property type="match status" value="1"/>
</dbReference>
<dbReference type="GO" id="GO:0006508">
    <property type="term" value="P:proteolysis"/>
    <property type="evidence" value="ECO:0007669"/>
    <property type="project" value="UniProtKB-KW"/>
</dbReference>
<comment type="cofactor">
    <cofactor evidence="12">
        <name>Zn(2+)</name>
        <dbReference type="ChEBI" id="CHEBI:29105"/>
    </cofactor>
    <text evidence="12">Binds 1 zinc ion per subunit.</text>
</comment>
<evidence type="ECO:0000256" key="12">
    <source>
        <dbReference type="HAMAP-Rule" id="MF_00188"/>
    </source>
</evidence>
<reference evidence="14" key="1">
    <citation type="submission" date="2018-05" db="EMBL/GenBank/DDBJ databases">
        <authorList>
            <person name="Lanie J.A."/>
            <person name="Ng W.-L."/>
            <person name="Kazmierczak K.M."/>
            <person name="Andrzejewski T.M."/>
            <person name="Davidsen T.M."/>
            <person name="Wayne K.J."/>
            <person name="Tettelin H."/>
            <person name="Glass J.I."/>
            <person name="Rusch D."/>
            <person name="Podicherti R."/>
            <person name="Tsui H.-C.T."/>
            <person name="Winkler M.E."/>
        </authorList>
    </citation>
    <scope>NUCLEOTIDE SEQUENCE</scope>
    <source>
        <strain evidence="14">KNB</strain>
    </source>
</reference>
<keyword evidence="9 12" id="KW-1133">Transmembrane helix</keyword>
<organism evidence="14">
    <name type="scientific">Candidatus Nitrotoga fabula</name>
    <dbReference type="NCBI Taxonomy" id="2182327"/>
    <lineage>
        <taxon>Bacteria</taxon>
        <taxon>Pseudomonadati</taxon>
        <taxon>Pseudomonadota</taxon>
        <taxon>Betaproteobacteria</taxon>
        <taxon>Nitrosomonadales</taxon>
        <taxon>Gallionellaceae</taxon>
        <taxon>Candidatus Nitrotoga</taxon>
    </lineage>
</organism>
<evidence type="ECO:0000256" key="9">
    <source>
        <dbReference type="ARBA" id="ARBA00022989"/>
    </source>
</evidence>
<evidence type="ECO:0000256" key="2">
    <source>
        <dbReference type="ARBA" id="ARBA00009779"/>
    </source>
</evidence>
<evidence type="ECO:0000256" key="1">
    <source>
        <dbReference type="ARBA" id="ARBA00004651"/>
    </source>
</evidence>
<feature type="binding site" evidence="12">
    <location>
        <position position="223"/>
    </location>
    <ligand>
        <name>Zn(2+)</name>
        <dbReference type="ChEBI" id="CHEBI:29105"/>
        <note>catalytic</note>
    </ligand>
</feature>
<dbReference type="InterPro" id="IPR022919">
    <property type="entry name" value="Pept_M48_protease_HtpX"/>
</dbReference>
<name>A0A2X0RFG2_9PROT</name>
<feature type="transmembrane region" description="Helical" evidence="12">
    <location>
        <begin position="197"/>
        <end position="218"/>
    </location>
</feature>
<dbReference type="Gene3D" id="3.30.2010.10">
    <property type="entry name" value="Metalloproteases ('zincins'), catalytic domain"/>
    <property type="match status" value="1"/>
</dbReference>
<keyword evidence="3 12" id="KW-1003">Cell membrane</keyword>
<evidence type="ECO:0000256" key="3">
    <source>
        <dbReference type="ARBA" id="ARBA00022475"/>
    </source>
</evidence>
<evidence type="ECO:0000256" key="7">
    <source>
        <dbReference type="ARBA" id="ARBA00022801"/>
    </source>
</evidence>
<evidence type="ECO:0000256" key="6">
    <source>
        <dbReference type="ARBA" id="ARBA00022723"/>
    </source>
</evidence>
<keyword evidence="6 12" id="KW-0479">Metal-binding</keyword>
<keyword evidence="4 12" id="KW-0645">Protease</keyword>
<dbReference type="GO" id="GO:0005886">
    <property type="term" value="C:plasma membrane"/>
    <property type="evidence" value="ECO:0007669"/>
    <property type="project" value="UniProtKB-SubCell"/>
</dbReference>
<dbReference type="InterPro" id="IPR050083">
    <property type="entry name" value="HtpX_protease"/>
</dbReference>
<dbReference type="AlphaFoldDB" id="A0A2X0RFG2"/>
<comment type="subcellular location">
    <subcellularLocation>
        <location evidence="1 12">Cell membrane</location>
        <topology evidence="1 12">Multi-pass membrane protein</topology>
    </subcellularLocation>
</comment>
<dbReference type="CDD" id="cd07335">
    <property type="entry name" value="M48B_HtpX_like"/>
    <property type="match status" value="1"/>
</dbReference>
<feature type="active site" evidence="12">
    <location>
        <position position="147"/>
    </location>
</feature>
<keyword evidence="8 12" id="KW-0862">Zinc</keyword>
<feature type="binding site" evidence="12">
    <location>
        <position position="146"/>
    </location>
    <ligand>
        <name>Zn(2+)</name>
        <dbReference type="ChEBI" id="CHEBI:29105"/>
        <note>catalytic</note>
    </ligand>
</feature>
<evidence type="ECO:0000256" key="10">
    <source>
        <dbReference type="ARBA" id="ARBA00023049"/>
    </source>
</evidence>
<dbReference type="InterPro" id="IPR001915">
    <property type="entry name" value="Peptidase_M48"/>
</dbReference>
<feature type="transmembrane region" description="Helical" evidence="12">
    <location>
        <begin position="5"/>
        <end position="25"/>
    </location>
</feature>
<proteinExistence type="inferred from homology"/>
<feature type="transmembrane region" description="Helical" evidence="12">
    <location>
        <begin position="156"/>
        <end position="177"/>
    </location>
</feature>
<dbReference type="PANTHER" id="PTHR43221">
    <property type="entry name" value="PROTEASE HTPX"/>
    <property type="match status" value="1"/>
</dbReference>
<evidence type="ECO:0000256" key="4">
    <source>
        <dbReference type="ARBA" id="ARBA00022670"/>
    </source>
</evidence>
<dbReference type="GO" id="GO:0008270">
    <property type="term" value="F:zinc ion binding"/>
    <property type="evidence" value="ECO:0007669"/>
    <property type="project" value="UniProtKB-UniRule"/>
</dbReference>
<evidence type="ECO:0000259" key="13">
    <source>
        <dbReference type="Pfam" id="PF01435"/>
    </source>
</evidence>
<feature type="domain" description="Peptidase M48" evidence="13">
    <location>
        <begin position="81"/>
        <end position="289"/>
    </location>
</feature>
<evidence type="ECO:0000313" key="14">
    <source>
        <dbReference type="EMBL" id="SPS06474.1"/>
    </source>
</evidence>